<evidence type="ECO:0000256" key="3">
    <source>
        <dbReference type="ARBA" id="ARBA00022490"/>
    </source>
</evidence>
<gene>
    <name evidence="11" type="ORF">P5673_004368</name>
</gene>
<dbReference type="Gene3D" id="3.90.1200.10">
    <property type="match status" value="1"/>
</dbReference>
<dbReference type="SUPFAM" id="SSF56112">
    <property type="entry name" value="Protein kinase-like (PK-like)"/>
    <property type="match status" value="1"/>
</dbReference>
<keyword evidence="4" id="KW-0808">Transferase</keyword>
<dbReference type="InterPro" id="IPR002575">
    <property type="entry name" value="Aminoglycoside_PTrfase"/>
</dbReference>
<dbReference type="InterPro" id="IPR011009">
    <property type="entry name" value="Kinase-like_dom_sf"/>
</dbReference>
<dbReference type="Proteomes" id="UP001249851">
    <property type="component" value="Unassembled WGS sequence"/>
</dbReference>
<feature type="non-terminal residue" evidence="11">
    <location>
        <position position="397"/>
    </location>
</feature>
<evidence type="ECO:0000313" key="11">
    <source>
        <dbReference type="EMBL" id="KAK2570681.1"/>
    </source>
</evidence>
<comment type="catalytic activity">
    <reaction evidence="6">
        <text>(5R)-5-hydroxy-L-lysine + GTP = (5R)-5-phosphooxy-L-lysine + GDP + H(+)</text>
        <dbReference type="Rhea" id="RHEA:19049"/>
        <dbReference type="ChEBI" id="CHEBI:15378"/>
        <dbReference type="ChEBI" id="CHEBI:37565"/>
        <dbReference type="ChEBI" id="CHEBI:57882"/>
        <dbReference type="ChEBI" id="CHEBI:58189"/>
        <dbReference type="ChEBI" id="CHEBI:58357"/>
        <dbReference type="EC" id="2.7.1.81"/>
    </reaction>
</comment>
<protein>
    <recommendedName>
        <fullName evidence="9">Hydroxylysine kinase</fullName>
        <ecNumber evidence="8">2.7.1.81</ecNumber>
    </recommendedName>
</protein>
<dbReference type="EC" id="2.7.1.81" evidence="8"/>
<comment type="function">
    <text evidence="7">Catalyzes the GTP-dependent phosphorylation of 5-hydroxy-L-lysine.</text>
</comment>
<evidence type="ECO:0000256" key="2">
    <source>
        <dbReference type="ARBA" id="ARBA00006219"/>
    </source>
</evidence>
<evidence type="ECO:0000259" key="10">
    <source>
        <dbReference type="Pfam" id="PF01636"/>
    </source>
</evidence>
<reference evidence="11" key="1">
    <citation type="journal article" date="2023" name="G3 (Bethesda)">
        <title>Whole genome assembly and annotation of the endangered Caribbean coral Acropora cervicornis.</title>
        <authorList>
            <person name="Selwyn J.D."/>
            <person name="Vollmer S.V."/>
        </authorList>
    </citation>
    <scope>NUCLEOTIDE SEQUENCE</scope>
    <source>
        <strain evidence="11">K2</strain>
    </source>
</reference>
<dbReference type="PANTHER" id="PTHR21064:SF1">
    <property type="entry name" value="HYDROXYLYSINE KINASE"/>
    <property type="match status" value="1"/>
</dbReference>
<keyword evidence="5 11" id="KW-0418">Kinase</keyword>
<keyword evidence="12" id="KW-1185">Reference proteome</keyword>
<evidence type="ECO:0000256" key="7">
    <source>
        <dbReference type="ARBA" id="ARBA00037368"/>
    </source>
</evidence>
<sequence>MDSKLNLEERDAKNFRVTGGLLDLKRSIVDKDEATELASLLFGLRVSDQLQVREFDSYDDRNYYMKGTLTHRPANENTDGALLQKNEDEFVLKILNNIDSANLPYVNAQNEMMLYLNARGFNCPVPMQSLKGPYTLLYKSKSSGEKMGNKEVSYREHAVRLLSFVPGRLIKDVSCTTDLLFDLGIYVSKIHTALQGFHHAGIGSLVKREWDLSQLFVLESYITMASQNEKELEVFQNVYKNFIKEVIPQLGNLEKHVIHGDLNDDNILVVPRHNGNGHEIASVLDFGDVSFSHRVFDIAICMMYMILLRVKQGDPHKEAIRAVGHLLSGYQSINSLTELELSLLYWSVAGRLLQSTLIGRCKQSLEPENVYLSQVSKVGFDVLSSYILITREEVLDS</sequence>
<dbReference type="Gene3D" id="3.30.200.20">
    <property type="entry name" value="Phosphorylase Kinase, domain 1"/>
    <property type="match status" value="1"/>
</dbReference>
<comment type="similarity">
    <text evidence="2">Belongs to the aminoglycoside phosphotransferase family.</text>
</comment>
<comment type="caution">
    <text evidence="11">The sequence shown here is derived from an EMBL/GenBank/DDBJ whole genome shotgun (WGS) entry which is preliminary data.</text>
</comment>
<reference evidence="11" key="2">
    <citation type="journal article" date="2023" name="Science">
        <title>Genomic signatures of disease resistance in endangered staghorn corals.</title>
        <authorList>
            <person name="Vollmer S.V."/>
            <person name="Selwyn J.D."/>
            <person name="Despard B.A."/>
            <person name="Roesel C.L."/>
        </authorList>
    </citation>
    <scope>NUCLEOTIDE SEQUENCE</scope>
    <source>
        <strain evidence="11">K2</strain>
    </source>
</reference>
<dbReference type="Pfam" id="PF01636">
    <property type="entry name" value="APH"/>
    <property type="match status" value="1"/>
</dbReference>
<dbReference type="PANTHER" id="PTHR21064">
    <property type="entry name" value="AMINOGLYCOSIDE PHOSPHOTRANSFERASE DOMAIN-CONTAINING PROTEIN-RELATED"/>
    <property type="match status" value="1"/>
</dbReference>
<feature type="domain" description="Aminoglycoside phosphotransferase" evidence="10">
    <location>
        <begin position="84"/>
        <end position="304"/>
    </location>
</feature>
<evidence type="ECO:0000256" key="1">
    <source>
        <dbReference type="ARBA" id="ARBA00004496"/>
    </source>
</evidence>
<comment type="subcellular location">
    <subcellularLocation>
        <location evidence="1">Cytoplasm</location>
    </subcellularLocation>
</comment>
<keyword evidence="3" id="KW-0963">Cytoplasm</keyword>
<dbReference type="InterPro" id="IPR050249">
    <property type="entry name" value="Pseudomonas-type_ThrB"/>
</dbReference>
<dbReference type="GO" id="GO:0047992">
    <property type="term" value="F:hydroxylysine kinase activity"/>
    <property type="evidence" value="ECO:0007669"/>
    <property type="project" value="UniProtKB-EC"/>
</dbReference>
<name>A0AAD9R0V6_ACRCE</name>
<dbReference type="AlphaFoldDB" id="A0AAD9R0V6"/>
<evidence type="ECO:0000256" key="9">
    <source>
        <dbReference type="ARBA" id="ARBA00040505"/>
    </source>
</evidence>
<accession>A0AAD9R0V6</accession>
<evidence type="ECO:0000256" key="4">
    <source>
        <dbReference type="ARBA" id="ARBA00022679"/>
    </source>
</evidence>
<evidence type="ECO:0000256" key="5">
    <source>
        <dbReference type="ARBA" id="ARBA00022777"/>
    </source>
</evidence>
<evidence type="ECO:0000256" key="8">
    <source>
        <dbReference type="ARBA" id="ARBA00038873"/>
    </source>
</evidence>
<proteinExistence type="inferred from homology"/>
<evidence type="ECO:0000256" key="6">
    <source>
        <dbReference type="ARBA" id="ARBA00036820"/>
    </source>
</evidence>
<evidence type="ECO:0000313" key="12">
    <source>
        <dbReference type="Proteomes" id="UP001249851"/>
    </source>
</evidence>
<dbReference type="GO" id="GO:0005737">
    <property type="term" value="C:cytoplasm"/>
    <property type="evidence" value="ECO:0007669"/>
    <property type="project" value="UniProtKB-SubCell"/>
</dbReference>
<dbReference type="EMBL" id="JARQWQ010000007">
    <property type="protein sequence ID" value="KAK2570681.1"/>
    <property type="molecule type" value="Genomic_DNA"/>
</dbReference>
<organism evidence="11 12">
    <name type="scientific">Acropora cervicornis</name>
    <name type="common">Staghorn coral</name>
    <dbReference type="NCBI Taxonomy" id="6130"/>
    <lineage>
        <taxon>Eukaryota</taxon>
        <taxon>Metazoa</taxon>
        <taxon>Cnidaria</taxon>
        <taxon>Anthozoa</taxon>
        <taxon>Hexacorallia</taxon>
        <taxon>Scleractinia</taxon>
        <taxon>Astrocoeniina</taxon>
        <taxon>Acroporidae</taxon>
        <taxon>Acropora</taxon>
    </lineage>
</organism>